<reference evidence="2 3" key="2">
    <citation type="submission" date="2018-11" db="EMBL/GenBank/DDBJ databases">
        <authorList>
            <consortium name="Pathogen Informatics"/>
        </authorList>
    </citation>
    <scope>NUCLEOTIDE SEQUENCE [LARGE SCALE GENOMIC DNA]</scope>
</reference>
<proteinExistence type="predicted"/>
<accession>A0A0N4TFZ7</accession>
<evidence type="ECO:0000313" key="3">
    <source>
        <dbReference type="Proteomes" id="UP000278627"/>
    </source>
</evidence>
<dbReference type="EMBL" id="UZAD01007502">
    <property type="protein sequence ID" value="VDN88283.1"/>
    <property type="molecule type" value="Genomic_DNA"/>
</dbReference>
<dbReference type="AlphaFoldDB" id="A0A0N4TFZ7"/>
<keyword evidence="3" id="KW-1185">Reference proteome</keyword>
<feature type="region of interest" description="Disordered" evidence="1">
    <location>
        <begin position="49"/>
        <end position="69"/>
    </location>
</feature>
<dbReference type="Proteomes" id="UP000278627">
    <property type="component" value="Unassembled WGS sequence"/>
</dbReference>
<name>A0A0N4TFZ7_BRUPA</name>
<dbReference type="STRING" id="6280.A0A0N4TFZ7"/>
<evidence type="ECO:0000313" key="2">
    <source>
        <dbReference type="EMBL" id="VDN88283.1"/>
    </source>
</evidence>
<feature type="compositionally biased region" description="Polar residues" evidence="1">
    <location>
        <begin position="49"/>
        <end position="65"/>
    </location>
</feature>
<organism evidence="4">
    <name type="scientific">Brugia pahangi</name>
    <name type="common">Filarial nematode worm</name>
    <dbReference type="NCBI Taxonomy" id="6280"/>
    <lineage>
        <taxon>Eukaryota</taxon>
        <taxon>Metazoa</taxon>
        <taxon>Ecdysozoa</taxon>
        <taxon>Nematoda</taxon>
        <taxon>Chromadorea</taxon>
        <taxon>Rhabditida</taxon>
        <taxon>Spirurina</taxon>
        <taxon>Spiruromorpha</taxon>
        <taxon>Filarioidea</taxon>
        <taxon>Onchocercidae</taxon>
        <taxon>Brugia</taxon>
    </lineage>
</organism>
<gene>
    <name evidence="2" type="ORF">BPAG_LOCUS7097</name>
</gene>
<protein>
    <submittedName>
        <fullName evidence="4">PK_Tyr_Ser-Thr domain-containing protein</fullName>
    </submittedName>
</protein>
<evidence type="ECO:0000256" key="1">
    <source>
        <dbReference type="SAM" id="MobiDB-lite"/>
    </source>
</evidence>
<dbReference type="WBParaSite" id="BPAG_0000713501-mRNA-1">
    <property type="protein sequence ID" value="BPAG_0000713501-mRNA-1"/>
    <property type="gene ID" value="BPAG_0000713501"/>
</dbReference>
<sequence length="119" mass="13539">MHQCWKRKAVQRPDFIEIVKRLRTVLQSQKLPAGQDRIVSMLEGIDSSKNSINLEENSPDSTLSKQYKEDDKAAQKIAETIEETSTTLTKGETQASAPTLEVFYFSATSCMMTFLFRMN</sequence>
<evidence type="ECO:0000313" key="4">
    <source>
        <dbReference type="WBParaSite" id="BPAG_0000713501-mRNA-1"/>
    </source>
</evidence>
<reference evidence="4" key="1">
    <citation type="submission" date="2017-02" db="UniProtKB">
        <authorList>
            <consortium name="WormBaseParasite"/>
        </authorList>
    </citation>
    <scope>IDENTIFICATION</scope>
</reference>